<gene>
    <name evidence="1" type="ORF">HPB49_015008</name>
</gene>
<sequence>MSGAGSTRSLVLNSYKSLHRVILQVFEGDSQTIRAAKVRVKEEYVKNLHETDSGKIEELLKTAKDVEKVLQTDVIRAVRNDKGNYEVELKPHHLQDNATCKSHDTMHDTKDLR</sequence>
<comment type="caution">
    <text evidence="1">The sequence shown here is derived from an EMBL/GenBank/DDBJ whole genome shotgun (WGS) entry which is preliminary data.</text>
</comment>
<name>A0ACB8CLD6_DERSI</name>
<organism evidence="1 2">
    <name type="scientific">Dermacentor silvarum</name>
    <name type="common">Tick</name>
    <dbReference type="NCBI Taxonomy" id="543639"/>
    <lineage>
        <taxon>Eukaryota</taxon>
        <taxon>Metazoa</taxon>
        <taxon>Ecdysozoa</taxon>
        <taxon>Arthropoda</taxon>
        <taxon>Chelicerata</taxon>
        <taxon>Arachnida</taxon>
        <taxon>Acari</taxon>
        <taxon>Parasitiformes</taxon>
        <taxon>Ixodida</taxon>
        <taxon>Ixodoidea</taxon>
        <taxon>Ixodidae</taxon>
        <taxon>Rhipicephalinae</taxon>
        <taxon>Dermacentor</taxon>
    </lineage>
</organism>
<protein>
    <submittedName>
        <fullName evidence="1">Uncharacterized protein</fullName>
    </submittedName>
</protein>
<dbReference type="EMBL" id="CM023475">
    <property type="protein sequence ID" value="KAH7945738.1"/>
    <property type="molecule type" value="Genomic_DNA"/>
</dbReference>
<accession>A0ACB8CLD6</accession>
<keyword evidence="2" id="KW-1185">Reference proteome</keyword>
<proteinExistence type="predicted"/>
<dbReference type="Proteomes" id="UP000821865">
    <property type="component" value="Chromosome 6"/>
</dbReference>
<evidence type="ECO:0000313" key="2">
    <source>
        <dbReference type="Proteomes" id="UP000821865"/>
    </source>
</evidence>
<evidence type="ECO:0000313" key="1">
    <source>
        <dbReference type="EMBL" id="KAH7945738.1"/>
    </source>
</evidence>
<reference evidence="1" key="1">
    <citation type="submission" date="2020-05" db="EMBL/GenBank/DDBJ databases">
        <title>Large-scale comparative analyses of tick genomes elucidate their genetic diversity and vector capacities.</title>
        <authorList>
            <person name="Jia N."/>
            <person name="Wang J."/>
            <person name="Shi W."/>
            <person name="Du L."/>
            <person name="Sun Y."/>
            <person name="Zhan W."/>
            <person name="Jiang J."/>
            <person name="Wang Q."/>
            <person name="Zhang B."/>
            <person name="Ji P."/>
            <person name="Sakyi L.B."/>
            <person name="Cui X."/>
            <person name="Yuan T."/>
            <person name="Jiang B."/>
            <person name="Yang W."/>
            <person name="Lam T.T.-Y."/>
            <person name="Chang Q."/>
            <person name="Ding S."/>
            <person name="Wang X."/>
            <person name="Zhu J."/>
            <person name="Ruan X."/>
            <person name="Zhao L."/>
            <person name="Wei J."/>
            <person name="Que T."/>
            <person name="Du C."/>
            <person name="Cheng J."/>
            <person name="Dai P."/>
            <person name="Han X."/>
            <person name="Huang E."/>
            <person name="Gao Y."/>
            <person name="Liu J."/>
            <person name="Shao H."/>
            <person name="Ye R."/>
            <person name="Li L."/>
            <person name="Wei W."/>
            <person name="Wang X."/>
            <person name="Wang C."/>
            <person name="Yang T."/>
            <person name="Huo Q."/>
            <person name="Li W."/>
            <person name="Guo W."/>
            <person name="Chen H."/>
            <person name="Zhou L."/>
            <person name="Ni X."/>
            <person name="Tian J."/>
            <person name="Zhou Y."/>
            <person name="Sheng Y."/>
            <person name="Liu T."/>
            <person name="Pan Y."/>
            <person name="Xia L."/>
            <person name="Li J."/>
            <person name="Zhao F."/>
            <person name="Cao W."/>
        </authorList>
    </citation>
    <scope>NUCLEOTIDE SEQUENCE</scope>
    <source>
        <strain evidence="1">Dsil-2018</strain>
    </source>
</reference>